<dbReference type="AlphaFoldDB" id="A0A0G0WAP9"/>
<dbReference type="Gene3D" id="3.20.20.370">
    <property type="entry name" value="Glycoside hydrolase/deacetylase"/>
    <property type="match status" value="1"/>
</dbReference>
<dbReference type="GO" id="GO:0005975">
    <property type="term" value="P:carbohydrate metabolic process"/>
    <property type="evidence" value="ECO:0007669"/>
    <property type="project" value="InterPro"/>
</dbReference>
<organism evidence="3 4">
    <name type="scientific">candidate division CPR2 bacterium GW2011_GWC1_41_48</name>
    <dbReference type="NCBI Taxonomy" id="1618344"/>
    <lineage>
        <taxon>Bacteria</taxon>
        <taxon>Bacteria division CPR2</taxon>
    </lineage>
</organism>
<feature type="transmembrane region" description="Helical" evidence="1">
    <location>
        <begin position="130"/>
        <end position="148"/>
    </location>
</feature>
<protein>
    <recommendedName>
        <fullName evidence="2">Acyltransferase 3 domain-containing protein</fullName>
    </recommendedName>
</protein>
<feature type="transmembrane region" description="Helical" evidence="1">
    <location>
        <begin position="12"/>
        <end position="32"/>
    </location>
</feature>
<feature type="transmembrane region" description="Helical" evidence="1">
    <location>
        <begin position="195"/>
        <end position="217"/>
    </location>
</feature>
<accession>A0A0G0WAP9</accession>
<dbReference type="Proteomes" id="UP000033869">
    <property type="component" value="Unassembled WGS sequence"/>
</dbReference>
<feature type="transmembrane region" description="Helical" evidence="1">
    <location>
        <begin position="297"/>
        <end position="319"/>
    </location>
</feature>
<comment type="caution">
    <text evidence="3">The sequence shown here is derived from an EMBL/GenBank/DDBJ whole genome shotgun (WGS) entry which is preliminary data.</text>
</comment>
<feature type="transmembrane region" description="Helical" evidence="1">
    <location>
        <begin position="331"/>
        <end position="353"/>
    </location>
</feature>
<evidence type="ECO:0000313" key="3">
    <source>
        <dbReference type="EMBL" id="KKS09132.1"/>
    </source>
</evidence>
<gene>
    <name evidence="3" type="ORF">UU65_C0003G0187</name>
</gene>
<dbReference type="GO" id="GO:0016747">
    <property type="term" value="F:acyltransferase activity, transferring groups other than amino-acyl groups"/>
    <property type="evidence" value="ECO:0007669"/>
    <property type="project" value="InterPro"/>
</dbReference>
<feature type="transmembrane region" description="Helical" evidence="1">
    <location>
        <begin position="229"/>
        <end position="250"/>
    </location>
</feature>
<evidence type="ECO:0000313" key="4">
    <source>
        <dbReference type="Proteomes" id="UP000033869"/>
    </source>
</evidence>
<feature type="transmembrane region" description="Helical" evidence="1">
    <location>
        <begin position="88"/>
        <end position="110"/>
    </location>
</feature>
<feature type="transmembrane region" description="Helical" evidence="1">
    <location>
        <begin position="44"/>
        <end position="67"/>
    </location>
</feature>
<reference evidence="3 4" key="1">
    <citation type="journal article" date="2015" name="Nature">
        <title>rRNA introns, odd ribosomes, and small enigmatic genomes across a large radiation of phyla.</title>
        <authorList>
            <person name="Brown C.T."/>
            <person name="Hug L.A."/>
            <person name="Thomas B.C."/>
            <person name="Sharon I."/>
            <person name="Castelle C.J."/>
            <person name="Singh A."/>
            <person name="Wilkins M.J."/>
            <person name="Williams K.H."/>
            <person name="Banfield J.F."/>
        </authorList>
    </citation>
    <scope>NUCLEOTIDE SEQUENCE [LARGE SCALE GENOMIC DNA]</scope>
</reference>
<evidence type="ECO:0000259" key="2">
    <source>
        <dbReference type="Pfam" id="PF01757"/>
    </source>
</evidence>
<keyword evidence="1" id="KW-0472">Membrane</keyword>
<dbReference type="SUPFAM" id="SSF88713">
    <property type="entry name" value="Glycoside hydrolase/deacetylase"/>
    <property type="match status" value="1"/>
</dbReference>
<keyword evidence="1" id="KW-1133">Transmembrane helix</keyword>
<proteinExistence type="predicted"/>
<dbReference type="InterPro" id="IPR011330">
    <property type="entry name" value="Glyco_hydro/deAcase_b/a-brl"/>
</dbReference>
<feature type="transmembrane region" description="Helical" evidence="1">
    <location>
        <begin position="155"/>
        <end position="175"/>
    </location>
</feature>
<feature type="transmembrane region" description="Helical" evidence="1">
    <location>
        <begin position="265"/>
        <end position="285"/>
    </location>
</feature>
<dbReference type="InterPro" id="IPR002656">
    <property type="entry name" value="Acyl_transf_3_dom"/>
</dbReference>
<feature type="transmembrane region" description="Helical" evidence="1">
    <location>
        <begin position="419"/>
        <end position="438"/>
    </location>
</feature>
<feature type="domain" description="Acyltransferase 3" evidence="2">
    <location>
        <begin position="11"/>
        <end position="348"/>
    </location>
</feature>
<sequence length="969" mass="111302">MSQSGRRFFLFDLLRGIAVLLMILAHTVYFFHNSTSPFLLSLEKIGNTVCFVAFLLISGAVSYIVYFRDEESWHLDKKRIIKRLTMLLVSYYVLAFFVMAGQILTSYGLWKWGVILNILTFRTLPSYTEYIPPFILFSFLIAFFPKYFKEMARSIPLAFAISACFYFAGTTLFRLPMFQFLVPWKAFFVGHPGYYRFPIFQYFPIFILGISWGYRLITADILSKKEQILKKFLVFFGLLAAAIAVLSFGLTKNLSLFSLRWPPSIPFLLTGILFTFFASVLLYKTAQLKKIPILRDFLLVLGQNSYALFWTHIFLLQLYEMSGGTKVGSVVIFIFLFALTIVLSLALATFIPFNFKFTLNFIKGSREDQEDAVKSEAIYRLGEEVYKESKLEIKHLKNFFFLKSDGSLKKKRLIKKRHALFASLILLLVSFMVVPSAMEEVRESVKSAQITGWWSDEYAFNRPLIVKNKESFSDITKGQILKFSLDHQKLVKEKKSLPNGKDVRIVFWNGGSFEEAEFSLQNGWNLSNTTIKFKNPKSIPAGQEIKDLYLYYGNAVSKDVPASNMAGEWRYGYETAVGDEAHYPTILETDRLWILKSDKVAGVSTLNVSVKTASELTDPQTKVEVLKTEIEGSLEKSDANILEGVIDVGDLKPGQYQIQATIKDGGQTYKSQKHGFYVSYPLYVTWTQDWEGIDVSQVYLNAMANIADNHGLSMTHLFNPRIYVSSMPQDRQDYLTDWVKQREKVKDEEVGLHLHMYYDFIKDAGVVPKNSPNWGDSGDGYGSLTSNYNEAEMVKILERALWWFEKKGLLKPVSFRAGGWFANEETLKSLEKVGIKLDSSGRTSYSFYSEKGPWNLSKTAAPYKPSRTDQNKTSDDALDVWEVPNNGADSYWFSAKDMISRFDENYKGGILTDKKQVTYLSHPHWFNRAEQDKVNEVFNHVDQFKYEKDLGPVIYVTLRDIYNDWLKEN</sequence>
<name>A0A0G0WAP9_UNCC2</name>
<keyword evidence="1" id="KW-0812">Transmembrane</keyword>
<evidence type="ECO:0000256" key="1">
    <source>
        <dbReference type="SAM" id="Phobius"/>
    </source>
</evidence>
<dbReference type="Pfam" id="PF01757">
    <property type="entry name" value="Acyl_transf_3"/>
    <property type="match status" value="1"/>
</dbReference>
<dbReference type="EMBL" id="LCBL01000003">
    <property type="protein sequence ID" value="KKS09132.1"/>
    <property type="molecule type" value="Genomic_DNA"/>
</dbReference>